<accession>A0A917JYM5</accession>
<evidence type="ECO:0000256" key="1">
    <source>
        <dbReference type="SAM" id="MobiDB-lite"/>
    </source>
</evidence>
<feature type="compositionally biased region" description="Basic and acidic residues" evidence="1">
    <location>
        <begin position="285"/>
        <end position="300"/>
    </location>
</feature>
<gene>
    <name evidence="2" type="ORF">GCM10011581_27870</name>
</gene>
<proteinExistence type="predicted"/>
<evidence type="ECO:0000313" key="3">
    <source>
        <dbReference type="Proteomes" id="UP000597989"/>
    </source>
</evidence>
<dbReference type="AlphaFoldDB" id="A0A917JYM5"/>
<evidence type="ECO:0000313" key="2">
    <source>
        <dbReference type="EMBL" id="GGI89197.1"/>
    </source>
</evidence>
<dbReference type="EMBL" id="BMMT01000009">
    <property type="protein sequence ID" value="GGI89197.1"/>
    <property type="molecule type" value="Genomic_DNA"/>
</dbReference>
<organism evidence="2 3">
    <name type="scientific">Saccharopolyspora thermophila</name>
    <dbReference type="NCBI Taxonomy" id="89367"/>
    <lineage>
        <taxon>Bacteria</taxon>
        <taxon>Bacillati</taxon>
        <taxon>Actinomycetota</taxon>
        <taxon>Actinomycetes</taxon>
        <taxon>Pseudonocardiales</taxon>
        <taxon>Pseudonocardiaceae</taxon>
        <taxon>Saccharopolyspora</taxon>
    </lineage>
</organism>
<reference evidence="2 3" key="1">
    <citation type="journal article" date="2014" name="Int. J. Syst. Evol. Microbiol.">
        <title>Complete genome sequence of Corynebacterium casei LMG S-19264T (=DSM 44701T), isolated from a smear-ripened cheese.</title>
        <authorList>
            <consortium name="US DOE Joint Genome Institute (JGI-PGF)"/>
            <person name="Walter F."/>
            <person name="Albersmeier A."/>
            <person name="Kalinowski J."/>
            <person name="Ruckert C."/>
        </authorList>
    </citation>
    <scope>NUCLEOTIDE SEQUENCE [LARGE SCALE GENOMIC DNA]</scope>
    <source>
        <strain evidence="2 3">CGMCC 4.7206</strain>
    </source>
</reference>
<comment type="caution">
    <text evidence="2">The sequence shown here is derived from an EMBL/GenBank/DDBJ whole genome shotgun (WGS) entry which is preliminary data.</text>
</comment>
<dbReference type="Proteomes" id="UP000597989">
    <property type="component" value="Unassembled WGS sequence"/>
</dbReference>
<sequence>MDAARAVVGMQRWNDISAERLCAELLPFFEAGWCVDAVVAALHRRPDGTPQMQVRTSSRVDLVRYWLRQWRGPAGSPLRPPVEPSTDTGSVAVADDQRAPLHLLQRRKWPSSVVPETPDQTRAAVRALAESMRWSGVTDHELLELVAPFFGAGWSVDCLRHAMTTSGVTRQPAAAPAGSGADLVDQIRRRLATWASKRGYPKRPPKETLRYDDWFGKQQALGTFDVRERRPGPSRVQLEVVRQVRRLDEDRRRRRHQDRVATARWHDRKAQQSLDALAALLPPDSRGRPAADEAPDPKTRHERLAEGIFYLEATDTALVRWLRSLAEMDLADIGPEAAKVTRLRMRDARERASLAALEQMGAAGEELSEVARALADYVSGAADLEAGHEVRDMWQQLRKAFKAHDRTRR</sequence>
<feature type="region of interest" description="Disordered" evidence="1">
    <location>
        <begin position="281"/>
        <end position="300"/>
    </location>
</feature>
<name>A0A917JYM5_9PSEU</name>
<protein>
    <submittedName>
        <fullName evidence="2">Uncharacterized protein</fullName>
    </submittedName>
</protein>